<reference evidence="3 4" key="1">
    <citation type="journal article" date="2012" name="Plant Soil">
        <title>Screening of plant growth-promoting traits in arsenic-resistant bacteria isolated from the rhizosphere of soybean plants from Argentinean agricultural soil.</title>
        <authorList>
            <person name="Wevar Oller A.L."/>
            <person name="Talano M.A."/>
            <person name="Agostini E."/>
        </authorList>
    </citation>
    <scope>NUCLEOTIDE SEQUENCE [LARGE SCALE GENOMIC DNA]</scope>
    <source>
        <strain evidence="3 4">AW4</strain>
    </source>
</reference>
<reference evidence="3" key="5">
    <citation type="submission" date="2021-07" db="EMBL/GenBank/DDBJ databases">
        <authorList>
            <person name="Wevar Oller A.L."/>
            <person name="Talano M.A."/>
            <person name="Torres Tejerizo G.A."/>
            <person name="Agostini E."/>
        </authorList>
    </citation>
    <scope>NUCLEOTIDE SEQUENCE</scope>
    <source>
        <strain evidence="3">AW4</strain>
    </source>
</reference>
<protein>
    <recommendedName>
        <fullName evidence="5">Bacteriocin</fullName>
    </recommendedName>
</protein>
<comment type="caution">
    <text evidence="1">The sequence shown here is derived from an EMBL/GenBank/DDBJ whole genome shotgun (WGS) entry which is preliminary data.</text>
</comment>
<proteinExistence type="predicted"/>
<gene>
    <name evidence="2" type="ORF">HU737_002855</name>
    <name evidence="1" type="ORF">HU737_13910</name>
    <name evidence="3" type="ORF">KW869_23490</name>
</gene>
<dbReference type="Proteomes" id="UP001621534">
    <property type="component" value="Unassembled WGS sequence"/>
</dbReference>
<evidence type="ECO:0000313" key="4">
    <source>
        <dbReference type="Proteomes" id="UP001621534"/>
    </source>
</evidence>
<dbReference type="Proteomes" id="UP000599879">
    <property type="component" value="Unassembled WGS sequence"/>
</dbReference>
<evidence type="ECO:0000313" key="3">
    <source>
        <dbReference type="EMBL" id="MFK5736510.1"/>
    </source>
</evidence>
<reference evidence="2" key="4">
    <citation type="submission" date="2021-06" db="EMBL/GenBank/DDBJ databases">
        <title>Updating the genus Pseudomonas: Description of 43 new species and partition of the Pseudomonas putida group.</title>
        <authorList>
            <person name="Girard L."/>
            <person name="Lood C."/>
            <person name="Vandamme P."/>
            <person name="Rokni-Zadeh H."/>
            <person name="Van Noort V."/>
            <person name="Hofte M."/>
            <person name="Lavigne R."/>
            <person name="De Mot R."/>
        </authorList>
    </citation>
    <scope>NUCLEOTIDE SEQUENCE</scope>
    <source>
        <strain evidence="2">SWRI10</strain>
    </source>
</reference>
<reference evidence="1" key="2">
    <citation type="journal article" date="2020" name="Microorganisms">
        <title>Reliable Identification of Environmental Pseudomonas Isolates Using the rpoD Gene.</title>
        <authorList>
            <consortium name="The Broad Institute Genome Sequencing Platform"/>
            <person name="Girard L."/>
            <person name="Lood C."/>
            <person name="Rokni-Zadeh H."/>
            <person name="van Noort V."/>
            <person name="Lavigne R."/>
            <person name="De Mot R."/>
        </authorList>
    </citation>
    <scope>NUCLEOTIDE SEQUENCE</scope>
    <source>
        <strain evidence="1">SWRI10</strain>
    </source>
</reference>
<evidence type="ECO:0000313" key="1">
    <source>
        <dbReference type="EMBL" id="MBC3441784.1"/>
    </source>
</evidence>
<name>A0A923FZ39_9PSED</name>
<dbReference type="EMBL" id="JABWRE020000001">
    <property type="protein sequence ID" value="MBV4534917.1"/>
    <property type="molecule type" value="Genomic_DNA"/>
</dbReference>
<accession>A0A923FZ39</accession>
<dbReference type="EMBL" id="JABWRE010000009">
    <property type="protein sequence ID" value="MBC3441784.1"/>
    <property type="molecule type" value="Genomic_DNA"/>
</dbReference>
<dbReference type="AlphaFoldDB" id="A0A923FZ39"/>
<evidence type="ECO:0008006" key="5">
    <source>
        <dbReference type="Google" id="ProtNLM"/>
    </source>
</evidence>
<keyword evidence="4" id="KW-1185">Reference proteome</keyword>
<reference evidence="1" key="3">
    <citation type="submission" date="2020-07" db="EMBL/GenBank/DDBJ databases">
        <authorList>
            <person name="Lood C."/>
            <person name="Girard L."/>
        </authorList>
    </citation>
    <scope>NUCLEOTIDE SEQUENCE</scope>
    <source>
        <strain evidence="1">SWRI10</strain>
    </source>
</reference>
<dbReference type="RefSeq" id="WP_186555349.1">
    <property type="nucleotide sequence ID" value="NZ_JABWRE020000001.1"/>
</dbReference>
<sequence length="64" mass="7100">MNTAQTEMRTLDVEELDQVSGGLSAFGYYVNADVVNYGDGDKLHVSWGKDGGSYNFKEFNLNCQ</sequence>
<organism evidence="1">
    <name type="scientific">Pseudomonas urmiensis</name>
    <dbReference type="NCBI Taxonomy" id="2745493"/>
    <lineage>
        <taxon>Bacteria</taxon>
        <taxon>Pseudomonadati</taxon>
        <taxon>Pseudomonadota</taxon>
        <taxon>Gammaproteobacteria</taxon>
        <taxon>Pseudomonadales</taxon>
        <taxon>Pseudomonadaceae</taxon>
        <taxon>Pseudomonas</taxon>
    </lineage>
</organism>
<dbReference type="EMBL" id="JAHWXS010000033">
    <property type="protein sequence ID" value="MFK5736510.1"/>
    <property type="molecule type" value="Genomic_DNA"/>
</dbReference>
<evidence type="ECO:0000313" key="2">
    <source>
        <dbReference type="EMBL" id="MBV4534917.1"/>
    </source>
</evidence>